<keyword evidence="3" id="KW-1185">Reference proteome</keyword>
<keyword evidence="2" id="KW-0328">Glycosyltransferase</keyword>
<name>A0ABU5MUB5_9BACT</name>
<dbReference type="Proteomes" id="UP001290861">
    <property type="component" value="Unassembled WGS sequence"/>
</dbReference>
<dbReference type="EMBL" id="JARVCO010000004">
    <property type="protein sequence ID" value="MDZ8117750.1"/>
    <property type="molecule type" value="Genomic_DNA"/>
</dbReference>
<protein>
    <submittedName>
        <fullName evidence="2">Glycosyltransferase family 4 protein</fullName>
        <ecNumber evidence="2">2.4.-.-</ecNumber>
    </submittedName>
</protein>
<dbReference type="Gene3D" id="3.40.50.2000">
    <property type="entry name" value="Glycogen Phosphorylase B"/>
    <property type="match status" value="2"/>
</dbReference>
<sequence length="385" mass="42467">MSRVIVTQRGARHRYQIPRMLEEAGLLAALYTDSTVYSPVGRMAGVLCKIGLGVHKLKALALRVPEGIPADKIFSSDRELLHRGKLSTVFEKRGLRGASVVYNMNGEDIPFLKYARAHGAKIIVDVFISPKANQNLYAEQQRFKGAGEKGGLSEADCRRAEHRGIGAYAPLADILLCPSEWVADGVRDFAPDHAHKIRVVPYGSSIEPKRQVDVEPGRLLFAGRDALRKGLPYLAEAVAQLKSSGLSLQARVAGLTRKECDWMPYADHLEFLGIVPMDKMSQEYERADLFVLPSLAEGQAGVILEALSHGCPVAATRESGVDLITNENGMLVESRSAAQLADAIKTMVVDRGFRDRIGAQGRYFFEREFAPKVWRSRLVEVVEKL</sequence>
<reference evidence="2 3" key="1">
    <citation type="journal article" date="2024" name="Appl. Environ. Microbiol.">
        <title>Pontiella agarivorans sp. nov., a novel marine anaerobic bacterium capable of degrading macroalgal polysaccharides and fixing nitrogen.</title>
        <authorList>
            <person name="Liu N."/>
            <person name="Kivenson V."/>
            <person name="Peng X."/>
            <person name="Cui Z."/>
            <person name="Lankiewicz T.S."/>
            <person name="Gosselin K.M."/>
            <person name="English C.J."/>
            <person name="Blair E.M."/>
            <person name="O'Malley M.A."/>
            <person name="Valentine D.L."/>
        </authorList>
    </citation>
    <scope>NUCLEOTIDE SEQUENCE [LARGE SCALE GENOMIC DNA]</scope>
    <source>
        <strain evidence="2 3">NLcol2</strain>
    </source>
</reference>
<dbReference type="SUPFAM" id="SSF53756">
    <property type="entry name" value="UDP-Glycosyltransferase/glycogen phosphorylase"/>
    <property type="match status" value="1"/>
</dbReference>
<dbReference type="CDD" id="cd03801">
    <property type="entry name" value="GT4_PimA-like"/>
    <property type="match status" value="1"/>
</dbReference>
<comment type="caution">
    <text evidence="2">The sequence shown here is derived from an EMBL/GenBank/DDBJ whole genome shotgun (WGS) entry which is preliminary data.</text>
</comment>
<evidence type="ECO:0000256" key="1">
    <source>
        <dbReference type="ARBA" id="ARBA00022679"/>
    </source>
</evidence>
<dbReference type="GO" id="GO:0016757">
    <property type="term" value="F:glycosyltransferase activity"/>
    <property type="evidence" value="ECO:0007669"/>
    <property type="project" value="UniProtKB-KW"/>
</dbReference>
<dbReference type="PANTHER" id="PTHR46401:SF2">
    <property type="entry name" value="GLYCOSYLTRANSFERASE WBBK-RELATED"/>
    <property type="match status" value="1"/>
</dbReference>
<evidence type="ECO:0000313" key="3">
    <source>
        <dbReference type="Proteomes" id="UP001290861"/>
    </source>
</evidence>
<organism evidence="2 3">
    <name type="scientific">Pontiella agarivorans</name>
    <dbReference type="NCBI Taxonomy" id="3038953"/>
    <lineage>
        <taxon>Bacteria</taxon>
        <taxon>Pseudomonadati</taxon>
        <taxon>Kiritimatiellota</taxon>
        <taxon>Kiritimatiellia</taxon>
        <taxon>Kiritimatiellales</taxon>
        <taxon>Pontiellaceae</taxon>
        <taxon>Pontiella</taxon>
    </lineage>
</organism>
<accession>A0ABU5MUB5</accession>
<gene>
    <name evidence="2" type="ORF">P9H32_03860</name>
</gene>
<dbReference type="PANTHER" id="PTHR46401">
    <property type="entry name" value="GLYCOSYLTRANSFERASE WBBK-RELATED"/>
    <property type="match status" value="1"/>
</dbReference>
<evidence type="ECO:0000313" key="2">
    <source>
        <dbReference type="EMBL" id="MDZ8117750.1"/>
    </source>
</evidence>
<keyword evidence="1 2" id="KW-0808">Transferase</keyword>
<dbReference type="EC" id="2.4.-.-" evidence="2"/>
<dbReference type="Pfam" id="PF13692">
    <property type="entry name" value="Glyco_trans_1_4"/>
    <property type="match status" value="1"/>
</dbReference>
<proteinExistence type="predicted"/>